<dbReference type="EMBL" id="CACRXK020000575">
    <property type="protein sequence ID" value="CAB3983095.1"/>
    <property type="molecule type" value="Genomic_DNA"/>
</dbReference>
<dbReference type="OrthoDB" id="5989194at2759"/>
<evidence type="ECO:0000313" key="2">
    <source>
        <dbReference type="Proteomes" id="UP001152795"/>
    </source>
</evidence>
<comment type="caution">
    <text evidence="1">The sequence shown here is derived from an EMBL/GenBank/DDBJ whole genome shotgun (WGS) entry which is preliminary data.</text>
</comment>
<protein>
    <submittedName>
        <fullName evidence="1">Uncharacterized protein</fullName>
    </submittedName>
</protein>
<name>A0A7D9HI58_PARCT</name>
<dbReference type="Proteomes" id="UP001152795">
    <property type="component" value="Unassembled WGS sequence"/>
</dbReference>
<gene>
    <name evidence="1" type="ORF">PACLA_8A054666</name>
</gene>
<feature type="non-terminal residue" evidence="1">
    <location>
        <position position="1"/>
    </location>
</feature>
<reference evidence="1" key="1">
    <citation type="submission" date="2020-04" db="EMBL/GenBank/DDBJ databases">
        <authorList>
            <person name="Alioto T."/>
            <person name="Alioto T."/>
            <person name="Gomez Garrido J."/>
        </authorList>
    </citation>
    <scope>NUCLEOTIDE SEQUENCE</scope>
    <source>
        <strain evidence="1">A484AB</strain>
    </source>
</reference>
<keyword evidence="2" id="KW-1185">Reference proteome</keyword>
<accession>A0A7D9HI58</accession>
<sequence length="73" mass="8289">MAEKEELTRKKRCRNGHRTSAKRIMASIGETLMSVAEKSQLTPHIAKLKQQKSTLEAKLKSLREQDEAILALK</sequence>
<organism evidence="1 2">
    <name type="scientific">Paramuricea clavata</name>
    <name type="common">Red gorgonian</name>
    <name type="synonym">Violescent sea-whip</name>
    <dbReference type="NCBI Taxonomy" id="317549"/>
    <lineage>
        <taxon>Eukaryota</taxon>
        <taxon>Metazoa</taxon>
        <taxon>Cnidaria</taxon>
        <taxon>Anthozoa</taxon>
        <taxon>Octocorallia</taxon>
        <taxon>Malacalcyonacea</taxon>
        <taxon>Plexauridae</taxon>
        <taxon>Paramuricea</taxon>
    </lineage>
</organism>
<dbReference type="AlphaFoldDB" id="A0A7D9HI58"/>
<evidence type="ECO:0000313" key="1">
    <source>
        <dbReference type="EMBL" id="CAB3983095.1"/>
    </source>
</evidence>
<proteinExistence type="predicted"/>